<dbReference type="InterPro" id="IPR021529">
    <property type="entry name" value="DUF2798"/>
</dbReference>
<dbReference type="Pfam" id="PF11391">
    <property type="entry name" value="DUF2798"/>
    <property type="match status" value="1"/>
</dbReference>
<protein>
    <recommendedName>
        <fullName evidence="4">DUF2798 domain-containing protein</fullName>
    </recommendedName>
</protein>
<organism evidence="2 3">
    <name type="scientific">Promicromonospora thailandica</name>
    <dbReference type="NCBI Taxonomy" id="765201"/>
    <lineage>
        <taxon>Bacteria</taxon>
        <taxon>Bacillati</taxon>
        <taxon>Actinomycetota</taxon>
        <taxon>Actinomycetes</taxon>
        <taxon>Micrococcales</taxon>
        <taxon>Promicromonosporaceae</taxon>
        <taxon>Promicromonospora</taxon>
    </lineage>
</organism>
<keyword evidence="3" id="KW-1185">Reference proteome</keyword>
<sequence length="91" mass="9724">MNKQTFLSQVIMTFLMAATMSGLLGLIFSGGPSLEWLASWPRQFAIAWPLAFLLTMVAWPTSTALTNAILRPRAGSAAAPATESPRADDAV</sequence>
<keyword evidence="1" id="KW-0472">Membrane</keyword>
<keyword evidence="1" id="KW-0812">Transmembrane</keyword>
<evidence type="ECO:0000313" key="2">
    <source>
        <dbReference type="EMBL" id="MCP2263130.1"/>
    </source>
</evidence>
<comment type="caution">
    <text evidence="2">The sequence shown here is derived from an EMBL/GenBank/DDBJ whole genome shotgun (WGS) entry which is preliminary data.</text>
</comment>
<evidence type="ECO:0000256" key="1">
    <source>
        <dbReference type="SAM" id="Phobius"/>
    </source>
</evidence>
<dbReference type="EMBL" id="JAMTCS010000001">
    <property type="protein sequence ID" value="MCP2263130.1"/>
    <property type="molecule type" value="Genomic_DNA"/>
</dbReference>
<accession>A0A9X2JT42</accession>
<name>A0A9X2JT42_9MICO</name>
<evidence type="ECO:0008006" key="4">
    <source>
        <dbReference type="Google" id="ProtNLM"/>
    </source>
</evidence>
<reference evidence="2" key="1">
    <citation type="submission" date="2022-06" db="EMBL/GenBank/DDBJ databases">
        <title>Genomic Encyclopedia of Archaeal and Bacterial Type Strains, Phase II (KMG-II): from individual species to whole genera.</title>
        <authorList>
            <person name="Goeker M."/>
        </authorList>
    </citation>
    <scope>NUCLEOTIDE SEQUENCE</scope>
    <source>
        <strain evidence="2">DSM 26652</strain>
    </source>
</reference>
<evidence type="ECO:0000313" key="3">
    <source>
        <dbReference type="Proteomes" id="UP001139493"/>
    </source>
</evidence>
<keyword evidence="1" id="KW-1133">Transmembrane helix</keyword>
<dbReference type="AlphaFoldDB" id="A0A9X2JT42"/>
<feature type="transmembrane region" description="Helical" evidence="1">
    <location>
        <begin position="7"/>
        <end position="28"/>
    </location>
</feature>
<gene>
    <name evidence="2" type="ORF">APR03_000453</name>
</gene>
<dbReference type="Proteomes" id="UP001139493">
    <property type="component" value="Unassembled WGS sequence"/>
</dbReference>
<feature type="transmembrane region" description="Helical" evidence="1">
    <location>
        <begin position="48"/>
        <end position="70"/>
    </location>
</feature>
<proteinExistence type="predicted"/>
<dbReference type="RefSeq" id="WP_253832326.1">
    <property type="nucleotide sequence ID" value="NZ_JAMTCS010000001.1"/>
</dbReference>